<dbReference type="EMBL" id="AP022602">
    <property type="protein sequence ID" value="BBY96408.1"/>
    <property type="molecule type" value="Genomic_DNA"/>
</dbReference>
<evidence type="ECO:0000313" key="1">
    <source>
        <dbReference type="EMBL" id="BBY96408.1"/>
    </source>
</evidence>
<dbReference type="Pfam" id="PF13730">
    <property type="entry name" value="HTH_36"/>
    <property type="match status" value="1"/>
</dbReference>
<accession>A0A9W4BG74</accession>
<organism evidence="1 2">
    <name type="scientific">Mycobacterium gallinarum</name>
    <dbReference type="NCBI Taxonomy" id="39689"/>
    <lineage>
        <taxon>Bacteria</taxon>
        <taxon>Bacillati</taxon>
        <taxon>Actinomycetota</taxon>
        <taxon>Actinomycetes</taxon>
        <taxon>Mycobacteriales</taxon>
        <taxon>Mycobacteriaceae</taxon>
        <taxon>Mycobacterium</taxon>
    </lineage>
</organism>
<reference evidence="1 2" key="1">
    <citation type="journal article" date="2019" name="Emerg. Microbes Infect.">
        <title>Comprehensive subspecies identification of 175 nontuberculous mycobacteria species based on 7547 genomic profiles.</title>
        <authorList>
            <person name="Matsumoto Y."/>
            <person name="Kinjo T."/>
            <person name="Motooka D."/>
            <person name="Nabeya D."/>
            <person name="Jung N."/>
            <person name="Uechi K."/>
            <person name="Horii T."/>
            <person name="Iida T."/>
            <person name="Fujita J."/>
            <person name="Nakamura S."/>
        </authorList>
    </citation>
    <scope>NUCLEOTIDE SEQUENCE [LARGE SCALE GENOMIC DNA]</scope>
    <source>
        <strain evidence="1 2">JCM 6399</strain>
        <plasmid evidence="1">pJCM6399</plasmid>
    </source>
</reference>
<geneLocation type="plasmid" evidence="1 2">
    <name>pJCM6399</name>
</geneLocation>
<gene>
    <name evidence="1" type="ORF">MGALJ_60770</name>
</gene>
<sequence>MDSSHGSACIDTGPDLRTVFLRMSTPAVDNSPRSYRGCSTTVRRRGTIRTTPVADVVAIRRGRRMAGREVPSPTQFVNLEIEPDAHSGVACWSGGPTRWAQVTVACAYDQQYPQIREQMTAPVSKRAVVTIAAEMARFADRSTGRNCRPSVATLATRTGFSERTVQRARECLRLLGVATEVVRGRQRTYVERMASWRMGDRSRGWASVWALHDNQQVNRVIHKLTPHLERSPLRTAISPWKRLFTTHAGAGGARQGVATRRRSIDHQGQALARRWRAHPKAPPWSSQYSTASWAALLAAPARAGWTAEDLNGAVSDWLVGGHRIPDSPSRPIGLMGAILAAYTAHNELSVRPTVYVEAAAAAAATERAEQRRRSAEDHEAHARAREIGRQALHGPGRAEVADVLAAIRKRRGHR</sequence>
<name>A0A9W4BG74_9MYCO</name>
<protein>
    <recommendedName>
        <fullName evidence="3">Replication protein Rep</fullName>
    </recommendedName>
</protein>
<evidence type="ECO:0008006" key="3">
    <source>
        <dbReference type="Google" id="ProtNLM"/>
    </source>
</evidence>
<dbReference type="KEGG" id="mgau:MGALJ_60770"/>
<dbReference type="AlphaFoldDB" id="A0A9W4BG74"/>
<dbReference type="Proteomes" id="UP000465785">
    <property type="component" value="Plasmid pJCM6399"/>
</dbReference>
<evidence type="ECO:0000313" key="2">
    <source>
        <dbReference type="Proteomes" id="UP000465785"/>
    </source>
</evidence>
<keyword evidence="2" id="KW-1185">Reference proteome</keyword>
<proteinExistence type="predicted"/>
<keyword evidence="1" id="KW-0614">Plasmid</keyword>